<keyword evidence="1" id="KW-0812">Transmembrane</keyword>
<dbReference type="Pfam" id="PF16732">
    <property type="entry name" value="ComP_DUS"/>
    <property type="match status" value="1"/>
</dbReference>
<dbReference type="InterPro" id="IPR031982">
    <property type="entry name" value="PilE-like"/>
</dbReference>
<dbReference type="PANTHER" id="PTHR30093">
    <property type="entry name" value="GENERAL SECRETION PATHWAY PROTEIN G"/>
    <property type="match status" value="1"/>
</dbReference>
<dbReference type="Proteomes" id="UP000518892">
    <property type="component" value="Unassembled WGS sequence"/>
</dbReference>
<keyword evidence="1" id="KW-0472">Membrane</keyword>
<comment type="caution">
    <text evidence="2">The sequence shown here is derived from an EMBL/GenBank/DDBJ whole genome shotgun (WGS) entry which is preliminary data.</text>
</comment>
<feature type="transmembrane region" description="Helical" evidence="1">
    <location>
        <begin position="21"/>
        <end position="43"/>
    </location>
</feature>
<sequence>MTMTRRRHRPNGPEDHARHQAGFTLIELMITVAVIGILAAIAYPSYTQYVQKARRTDAMSALGSVASRLERCYTVSSDYTDDGSSSGCVTFPVTSDEGFYSVTATTLTSSTYTLKAAPQGAQAGDDCSNFTLNHQGMRGNEQNDGTTIDECW</sequence>
<dbReference type="SUPFAM" id="SSF54523">
    <property type="entry name" value="Pili subunits"/>
    <property type="match status" value="1"/>
</dbReference>
<keyword evidence="3" id="KW-1185">Reference proteome</keyword>
<proteinExistence type="predicted"/>
<evidence type="ECO:0000313" key="2">
    <source>
        <dbReference type="EMBL" id="MBB3231875.1"/>
    </source>
</evidence>
<dbReference type="PROSITE" id="PS00409">
    <property type="entry name" value="PROKAR_NTER_METHYL"/>
    <property type="match status" value="1"/>
</dbReference>
<dbReference type="InterPro" id="IPR045584">
    <property type="entry name" value="Pilin-like"/>
</dbReference>
<dbReference type="GO" id="GO:0043683">
    <property type="term" value="P:type IV pilus assembly"/>
    <property type="evidence" value="ECO:0007669"/>
    <property type="project" value="InterPro"/>
</dbReference>
<dbReference type="Pfam" id="PF07963">
    <property type="entry name" value="N_methyl"/>
    <property type="match status" value="1"/>
</dbReference>
<organism evidence="2 3">
    <name type="scientific">Halomonas stenophila</name>
    <dbReference type="NCBI Taxonomy" id="795312"/>
    <lineage>
        <taxon>Bacteria</taxon>
        <taxon>Pseudomonadati</taxon>
        <taxon>Pseudomonadota</taxon>
        <taxon>Gammaproteobacteria</taxon>
        <taxon>Oceanospirillales</taxon>
        <taxon>Halomonadaceae</taxon>
        <taxon>Halomonas</taxon>
    </lineage>
</organism>
<dbReference type="EMBL" id="JACHXR010000008">
    <property type="protein sequence ID" value="MBB3231875.1"/>
    <property type="molecule type" value="Genomic_DNA"/>
</dbReference>
<dbReference type="NCBIfam" id="TIGR02532">
    <property type="entry name" value="IV_pilin_GFxxxE"/>
    <property type="match status" value="1"/>
</dbReference>
<dbReference type="InterPro" id="IPR012902">
    <property type="entry name" value="N_methyl_site"/>
</dbReference>
<reference evidence="2 3" key="1">
    <citation type="submission" date="2020-08" db="EMBL/GenBank/DDBJ databases">
        <title>Genomic Encyclopedia of Type Strains, Phase III (KMG-III): the genomes of soil and plant-associated and newly described type strains.</title>
        <authorList>
            <person name="Whitman W."/>
        </authorList>
    </citation>
    <scope>NUCLEOTIDE SEQUENCE [LARGE SCALE GENOMIC DNA]</scope>
    <source>
        <strain evidence="2 3">CECT 7744</strain>
    </source>
</reference>
<dbReference type="PANTHER" id="PTHR30093:SF47">
    <property type="entry name" value="TYPE IV PILUS NON-CORE MINOR PILIN PILE"/>
    <property type="match status" value="1"/>
</dbReference>
<keyword evidence="1" id="KW-1133">Transmembrane helix</keyword>
<protein>
    <submittedName>
        <fullName evidence="2">Type IV pilus assembly protein PilE</fullName>
    </submittedName>
</protein>
<accession>A0A7W5EX19</accession>
<dbReference type="AlphaFoldDB" id="A0A7W5EX19"/>
<gene>
    <name evidence="2" type="ORF">FHR97_002738</name>
</gene>
<name>A0A7W5EX19_9GAMM</name>
<evidence type="ECO:0000313" key="3">
    <source>
        <dbReference type="Proteomes" id="UP000518892"/>
    </source>
</evidence>
<evidence type="ECO:0000256" key="1">
    <source>
        <dbReference type="SAM" id="Phobius"/>
    </source>
</evidence>
<dbReference type="Gene3D" id="3.30.700.10">
    <property type="entry name" value="Glycoprotein, Type 4 Pilin"/>
    <property type="match status" value="1"/>
</dbReference>